<keyword evidence="2" id="KW-1133">Transmembrane helix</keyword>
<name>A0A077RBB0_9BASI</name>
<reference evidence="4" key="1">
    <citation type="journal article" date="2014" name="Genome Biol. Evol.">
        <title>Gene Loss Rather Than Gene Gain Is Associated with a Host Jump from Monocots to Dicots in the Smut Fungus Melanopsichium pennsylvanicum.</title>
        <authorList>
            <person name="Sharma R."/>
            <person name="Mishra B."/>
            <person name="Runge F."/>
            <person name="Thines M."/>
        </authorList>
    </citation>
    <scope>NUCLEOTIDE SEQUENCE</scope>
    <source>
        <strain evidence="4">4</strain>
    </source>
</reference>
<dbReference type="InterPro" id="IPR022703">
    <property type="entry name" value="DUF3533"/>
</dbReference>
<protein>
    <recommendedName>
        <fullName evidence="3">DUF3533 domain-containing protein</fullName>
    </recommendedName>
</protein>
<feature type="transmembrane region" description="Helical" evidence="2">
    <location>
        <begin position="344"/>
        <end position="365"/>
    </location>
</feature>
<evidence type="ECO:0000256" key="1">
    <source>
        <dbReference type="SAM" id="MobiDB-lite"/>
    </source>
</evidence>
<sequence length="478" mass="52908">MSSTDHSNTHGSVGESAAAASSPPRPMETKQTADETSTAATPMRQPPQLGQETFWSPRLRAQRGDYFKAMGATTLLLMITVWAVISIYWGSVYKEIDCSPNLSAWIINRDSGTIGATIQEALLASNDGPKPHSTWTVINPSRFPTQDEADYEVTNTLSTWMIVTIAEDATARLEQARASGDASWDPRSLISLTYATSRNFQVVPSMVLSPAMNTLNKALAQLSGQLAGQYLTSIASNQSAINNLARAPQTIASPIVLNQRDLRPYDAPVAIAVLVVGLIYLCILAFNSTLANFNARQGLQPFLRYRSLVAMRFLAPLVCYFFVSLMISLLNIPFDLPFGRTFSYGAGFMTWWCATFTGMCILGLVTECFISIVGPRFIGFTLVAWIIVNVSVANLPIELSPTIFYRYGYAMPFYNIRGIYVKIIFDVGQRIEILKYFGILWAWLAVILLTFPIWIYLERRSALKARQAQQSGIEKSSS</sequence>
<feature type="transmembrane region" description="Helical" evidence="2">
    <location>
        <begin position="66"/>
        <end position="89"/>
    </location>
</feature>
<keyword evidence="2" id="KW-0472">Membrane</keyword>
<evidence type="ECO:0000313" key="4">
    <source>
        <dbReference type="EMBL" id="CDI56818.1"/>
    </source>
</evidence>
<dbReference type="PANTHER" id="PTHR34814:SF1">
    <property type="entry name" value="NITROSOGUANIDINE RESISTANCE PROTEIN SNG1"/>
    <property type="match status" value="1"/>
</dbReference>
<dbReference type="AlphaFoldDB" id="A0A077RBB0"/>
<organism evidence="4">
    <name type="scientific">Melanopsichium pennsylvanicum 4</name>
    <dbReference type="NCBI Taxonomy" id="1398559"/>
    <lineage>
        <taxon>Eukaryota</taxon>
        <taxon>Fungi</taxon>
        <taxon>Dikarya</taxon>
        <taxon>Basidiomycota</taxon>
        <taxon>Ustilaginomycotina</taxon>
        <taxon>Ustilaginomycetes</taxon>
        <taxon>Ustilaginales</taxon>
        <taxon>Ustilaginaceae</taxon>
        <taxon>Melanopsichium</taxon>
    </lineage>
</organism>
<keyword evidence="2" id="KW-0812">Transmembrane</keyword>
<feature type="domain" description="DUF3533" evidence="3">
    <location>
        <begin position="74"/>
        <end position="448"/>
    </location>
</feature>
<dbReference type="GO" id="GO:0016020">
    <property type="term" value="C:membrane"/>
    <property type="evidence" value="ECO:0007669"/>
    <property type="project" value="TreeGrafter"/>
</dbReference>
<feature type="compositionally biased region" description="Polar residues" evidence="1">
    <location>
        <begin position="1"/>
        <end position="11"/>
    </location>
</feature>
<accession>A0A077RBB0</accession>
<feature type="region of interest" description="Disordered" evidence="1">
    <location>
        <begin position="1"/>
        <end position="55"/>
    </location>
</feature>
<feature type="transmembrane region" description="Helical" evidence="2">
    <location>
        <begin position="313"/>
        <end position="332"/>
    </location>
</feature>
<feature type="transmembrane region" description="Helical" evidence="2">
    <location>
        <begin position="377"/>
        <end position="397"/>
    </location>
</feature>
<feature type="transmembrane region" description="Helical" evidence="2">
    <location>
        <begin position="436"/>
        <end position="457"/>
    </location>
</feature>
<dbReference type="InterPro" id="IPR053001">
    <property type="entry name" value="MNNG_permease-like"/>
</dbReference>
<dbReference type="Pfam" id="PF12051">
    <property type="entry name" value="DUF3533"/>
    <property type="match status" value="1"/>
</dbReference>
<proteinExistence type="predicted"/>
<feature type="transmembrane region" description="Helical" evidence="2">
    <location>
        <begin position="269"/>
        <end position="293"/>
    </location>
</feature>
<dbReference type="EMBL" id="HG529701">
    <property type="protein sequence ID" value="CDI56818.1"/>
    <property type="molecule type" value="Genomic_DNA"/>
</dbReference>
<evidence type="ECO:0000259" key="3">
    <source>
        <dbReference type="Pfam" id="PF12051"/>
    </source>
</evidence>
<dbReference type="PANTHER" id="PTHR34814">
    <property type="entry name" value="NITROSOGUANIDINE RESISTANCE PROTEIN SNG1"/>
    <property type="match status" value="1"/>
</dbReference>
<evidence type="ECO:0000256" key="2">
    <source>
        <dbReference type="SAM" id="Phobius"/>
    </source>
</evidence>